<accession>A0ACC2JE77</accession>
<evidence type="ECO:0000313" key="1">
    <source>
        <dbReference type="EMBL" id="KAJ8125827.1"/>
    </source>
</evidence>
<keyword evidence="2" id="KW-1185">Reference proteome</keyword>
<protein>
    <submittedName>
        <fullName evidence="1">Uncharacterized protein</fullName>
    </submittedName>
</protein>
<organism evidence="1 2">
    <name type="scientific">Lasiodiplodia mahajangana</name>
    <dbReference type="NCBI Taxonomy" id="1108764"/>
    <lineage>
        <taxon>Eukaryota</taxon>
        <taxon>Fungi</taxon>
        <taxon>Dikarya</taxon>
        <taxon>Ascomycota</taxon>
        <taxon>Pezizomycotina</taxon>
        <taxon>Dothideomycetes</taxon>
        <taxon>Dothideomycetes incertae sedis</taxon>
        <taxon>Botryosphaeriales</taxon>
        <taxon>Botryosphaeriaceae</taxon>
        <taxon>Lasiodiplodia</taxon>
    </lineage>
</organism>
<proteinExistence type="predicted"/>
<dbReference type="EMBL" id="JAPUUL010002159">
    <property type="protein sequence ID" value="KAJ8125827.1"/>
    <property type="molecule type" value="Genomic_DNA"/>
</dbReference>
<evidence type="ECO:0000313" key="2">
    <source>
        <dbReference type="Proteomes" id="UP001153332"/>
    </source>
</evidence>
<sequence length="412" mass="43932">MTDVSDSLTLKCGLTLPNRLAKAAMAENMANSDTLPNANHVAIYSEWAKAGFGMVITGNVEVDQKHLGAAKDIALNRSVPYEKQLEAWKTWAKACNTSVSPTVVQINHPGRQSPPGAGTRGICDKSVAPSAIPLNFGSGLLPWLVKTLVFGTPLAMTTTDIQTLVKDFADTARLAYEAGFSGVEIHAAHGYLLSQFLSPESNQRTDEYGGSAAARAKIVLEIIAAIRAAVPKTFCVGIKLNSADVRSANQLGDTIKQLKLIAATEIDFLEISGGSYEKPTMSTGVLNNEAAPAQSERTKAREAFFLEFAEAVRHEVPGLPLMVTGGFRSRTGMNAALSSGACDMIGVGRPSILAPTLPNDVVLNNNIKDEAATVSAPHVKRSWWMKKMGMSMVGAGAENMWYQARLQKIGTA</sequence>
<reference evidence="1" key="1">
    <citation type="submission" date="2022-12" db="EMBL/GenBank/DDBJ databases">
        <title>Genome Sequence of Lasiodiplodia mahajangana.</title>
        <authorList>
            <person name="Buettner E."/>
        </authorList>
    </citation>
    <scope>NUCLEOTIDE SEQUENCE</scope>
    <source>
        <strain evidence="1">VT137</strain>
    </source>
</reference>
<comment type="caution">
    <text evidence="1">The sequence shown here is derived from an EMBL/GenBank/DDBJ whole genome shotgun (WGS) entry which is preliminary data.</text>
</comment>
<dbReference type="Proteomes" id="UP001153332">
    <property type="component" value="Unassembled WGS sequence"/>
</dbReference>
<name>A0ACC2JE77_9PEZI</name>
<gene>
    <name evidence="1" type="ORF">O1611_g7810</name>
</gene>